<evidence type="ECO:0000313" key="5">
    <source>
        <dbReference type="EMBL" id="EHL10268.1"/>
    </source>
</evidence>
<dbReference type="FunFam" id="1.10.10.10:FF:000079">
    <property type="entry name" value="GntR family transcriptional regulator"/>
    <property type="match status" value="1"/>
</dbReference>
<dbReference type="InterPro" id="IPR050679">
    <property type="entry name" value="Bact_HTH_transcr_reg"/>
</dbReference>
<dbReference type="SMART" id="SM00866">
    <property type="entry name" value="UTRA"/>
    <property type="match status" value="1"/>
</dbReference>
<dbReference type="SUPFAM" id="SSF64288">
    <property type="entry name" value="Chorismate lyase-like"/>
    <property type="match status" value="1"/>
</dbReference>
<accession>G9WPI5</accession>
<feature type="domain" description="HTH gntR-type" evidence="4">
    <location>
        <begin position="5"/>
        <end position="73"/>
    </location>
</feature>
<evidence type="ECO:0000256" key="1">
    <source>
        <dbReference type="ARBA" id="ARBA00023015"/>
    </source>
</evidence>
<evidence type="ECO:0000259" key="4">
    <source>
        <dbReference type="PROSITE" id="PS50949"/>
    </source>
</evidence>
<dbReference type="InterPro" id="IPR036388">
    <property type="entry name" value="WH-like_DNA-bd_sf"/>
</dbReference>
<protein>
    <recommendedName>
        <fullName evidence="4">HTH gntR-type domain-containing protein</fullName>
    </recommendedName>
</protein>
<dbReference type="EMBL" id="AFZC02000001">
    <property type="protein sequence ID" value="EHL10268.1"/>
    <property type="molecule type" value="Genomic_DNA"/>
</dbReference>
<dbReference type="InterPro" id="IPR000524">
    <property type="entry name" value="Tscrpt_reg_HTH_GntR"/>
</dbReference>
<dbReference type="Proteomes" id="UP000018461">
    <property type="component" value="Unassembled WGS sequence"/>
</dbReference>
<gene>
    <name evidence="5" type="ORF">HMPREF9625_01268</name>
</gene>
<reference evidence="5" key="1">
    <citation type="submission" date="2011-08" db="EMBL/GenBank/DDBJ databases">
        <authorList>
            <consortium name="The Broad Institute Genome Sequencing Platform"/>
            <person name="Earl A."/>
            <person name="Ward D."/>
            <person name="Feldgarden M."/>
            <person name="Gevers D."/>
            <person name="Sizova M."/>
            <person name="Hazen A."/>
            <person name="Epstein S."/>
            <person name="Young S.K."/>
            <person name="Zeng Q."/>
            <person name="Gargeya S."/>
            <person name="Fitzgerald M."/>
            <person name="Haas B."/>
            <person name="Abouelleil A."/>
            <person name="Alvarado L."/>
            <person name="Arachchi H.M."/>
            <person name="Berlin A."/>
            <person name="Brown A."/>
            <person name="Chapman S.B."/>
            <person name="Chen Z."/>
            <person name="Dunbar C."/>
            <person name="Freedman E."/>
            <person name="Gearin G."/>
            <person name="Gellesch M."/>
            <person name="Goldberg J."/>
            <person name="Griggs A."/>
            <person name="Gujja S."/>
            <person name="Heiman D."/>
            <person name="Howarth C."/>
            <person name="Larson L."/>
            <person name="Lui A."/>
            <person name="MacDonald P.J.P."/>
            <person name="Montmayeur A."/>
            <person name="Murphy C."/>
            <person name="Neiman D."/>
            <person name="Pearson M."/>
            <person name="Priest M."/>
            <person name="Roberts A."/>
            <person name="Saif S."/>
            <person name="Shea T."/>
            <person name="Shenoy N."/>
            <person name="Sisk P."/>
            <person name="Stolte C."/>
            <person name="Sykes S."/>
            <person name="Wortman J."/>
            <person name="Nusbaum C."/>
            <person name="Birren B."/>
        </authorList>
    </citation>
    <scope>NUCLEOTIDE SEQUENCE</scope>
    <source>
        <strain evidence="5">ACB1</strain>
    </source>
</reference>
<dbReference type="PANTHER" id="PTHR44846">
    <property type="entry name" value="MANNOSYL-D-GLYCERATE TRANSPORT/METABOLISM SYSTEM REPRESSOR MNGR-RELATED"/>
    <property type="match status" value="1"/>
</dbReference>
<evidence type="ECO:0000256" key="3">
    <source>
        <dbReference type="ARBA" id="ARBA00023163"/>
    </source>
</evidence>
<keyword evidence="6" id="KW-1185">Reference proteome</keyword>
<keyword evidence="1" id="KW-0805">Transcription regulation</keyword>
<dbReference type="Gene3D" id="1.10.10.10">
    <property type="entry name" value="Winged helix-like DNA-binding domain superfamily/Winged helix DNA-binding domain"/>
    <property type="match status" value="1"/>
</dbReference>
<organism evidence="5 6">
    <name type="scientific">Oribacterium parvum ACB1</name>
    <dbReference type="NCBI Taxonomy" id="796943"/>
    <lineage>
        <taxon>Bacteria</taxon>
        <taxon>Bacillati</taxon>
        <taxon>Bacillota</taxon>
        <taxon>Clostridia</taxon>
        <taxon>Lachnospirales</taxon>
        <taxon>Lachnospiraceae</taxon>
        <taxon>Oribacterium</taxon>
    </lineage>
</organism>
<evidence type="ECO:0000256" key="2">
    <source>
        <dbReference type="ARBA" id="ARBA00023125"/>
    </source>
</evidence>
<proteinExistence type="predicted"/>
<name>G9WPI5_9FIRM</name>
<dbReference type="SUPFAM" id="SSF46785">
    <property type="entry name" value="Winged helix' DNA-binding domain"/>
    <property type="match status" value="1"/>
</dbReference>
<dbReference type="InterPro" id="IPR028978">
    <property type="entry name" value="Chorismate_lyase_/UTRA_dom_sf"/>
</dbReference>
<dbReference type="InterPro" id="IPR036390">
    <property type="entry name" value="WH_DNA-bd_sf"/>
</dbReference>
<dbReference type="GO" id="GO:0045892">
    <property type="term" value="P:negative regulation of DNA-templated transcription"/>
    <property type="evidence" value="ECO:0007669"/>
    <property type="project" value="TreeGrafter"/>
</dbReference>
<dbReference type="PRINTS" id="PR00035">
    <property type="entry name" value="HTHGNTR"/>
</dbReference>
<dbReference type="PANTHER" id="PTHR44846:SF1">
    <property type="entry name" value="MANNOSYL-D-GLYCERATE TRANSPORT_METABOLISM SYSTEM REPRESSOR MNGR-RELATED"/>
    <property type="match status" value="1"/>
</dbReference>
<dbReference type="RefSeq" id="WP_009535115.1">
    <property type="nucleotide sequence ID" value="NZ_KE148312.1"/>
</dbReference>
<dbReference type="Pfam" id="PF07702">
    <property type="entry name" value="UTRA"/>
    <property type="match status" value="1"/>
</dbReference>
<dbReference type="SMART" id="SM00345">
    <property type="entry name" value="HTH_GNTR"/>
    <property type="match status" value="1"/>
</dbReference>
<dbReference type="AlphaFoldDB" id="G9WPI5"/>
<keyword evidence="3" id="KW-0804">Transcription</keyword>
<dbReference type="PROSITE" id="PS50949">
    <property type="entry name" value="HTH_GNTR"/>
    <property type="match status" value="1"/>
</dbReference>
<dbReference type="Pfam" id="PF00392">
    <property type="entry name" value="GntR"/>
    <property type="match status" value="1"/>
</dbReference>
<dbReference type="CDD" id="cd07377">
    <property type="entry name" value="WHTH_GntR"/>
    <property type="match status" value="1"/>
</dbReference>
<dbReference type="PATRIC" id="fig|796943.3.peg.1711"/>
<comment type="caution">
    <text evidence="5">The sequence shown here is derived from an EMBL/GenBank/DDBJ whole genome shotgun (WGS) entry which is preliminary data.</text>
</comment>
<sequence>MDGKSPKYYQLKNIILRKVQEEEYPEGSLMESERELMDQYKMSRITVRKAIEELVNEGYLYRIQGKGTYVKGDTESHNLFNFSSCTEDVKRMGRKPSKRTIDFSLLPSDPKNAKNLNIPTGENMYSLARVTYADEEPLNYTITHLAEKNFPKLLQYDFTKQSLYDVLKKDYGVSICKAKRTIEAVLPTEEVAKYLEIGNNMPVILFRCTTYGILNGRESPIENFRCYYRTDHYKFYIDQVKGS</sequence>
<keyword evidence="2" id="KW-0238">DNA-binding</keyword>
<dbReference type="GO" id="GO:0003700">
    <property type="term" value="F:DNA-binding transcription factor activity"/>
    <property type="evidence" value="ECO:0007669"/>
    <property type="project" value="InterPro"/>
</dbReference>
<dbReference type="InterPro" id="IPR011663">
    <property type="entry name" value="UTRA"/>
</dbReference>
<dbReference type="GO" id="GO:0003677">
    <property type="term" value="F:DNA binding"/>
    <property type="evidence" value="ECO:0007669"/>
    <property type="project" value="UniProtKB-KW"/>
</dbReference>
<dbReference type="STRING" id="796943.HMPREF9625_01268"/>
<dbReference type="Gene3D" id="3.40.1410.10">
    <property type="entry name" value="Chorismate lyase-like"/>
    <property type="match status" value="1"/>
</dbReference>
<reference evidence="5" key="2">
    <citation type="submission" date="2013-03" db="EMBL/GenBank/DDBJ databases">
        <title>The Genome Sequence of Oribacterium sp. ACB1.</title>
        <authorList>
            <consortium name="The Broad Institute Genomics Platform"/>
            <consortium name="The Broad Institute Genome Sequencing Center for Infectious Disease"/>
            <person name="Earl A."/>
            <person name="Ward D."/>
            <person name="Feldgarden M."/>
            <person name="Gevers D."/>
            <person name="Sizova M."/>
            <person name="Hazen A."/>
            <person name="Epstein S."/>
            <person name="Walker B."/>
            <person name="Young S."/>
            <person name="Zeng Q."/>
            <person name="Gargeya S."/>
            <person name="Fitzgerald M."/>
            <person name="Haas B."/>
            <person name="Abouelleil A."/>
            <person name="Allen A.W."/>
            <person name="Alvarado L."/>
            <person name="Arachchi H.M."/>
            <person name="Berlin A.M."/>
            <person name="Chapman S.B."/>
            <person name="Gainer-Dewar J."/>
            <person name="Goldberg J."/>
            <person name="Griggs A."/>
            <person name="Gujja S."/>
            <person name="Hansen M."/>
            <person name="Howarth C."/>
            <person name="Imamovic A."/>
            <person name="Ireland A."/>
            <person name="Larimer J."/>
            <person name="McCowan C."/>
            <person name="Murphy C."/>
            <person name="Pearson M."/>
            <person name="Poon T.W."/>
            <person name="Priest M."/>
            <person name="Roberts A."/>
            <person name="Saif S."/>
            <person name="Shea T."/>
            <person name="Sisk P."/>
            <person name="Sykes S."/>
            <person name="Wortman J."/>
            <person name="Nusbaum C."/>
            <person name="Birren B."/>
        </authorList>
    </citation>
    <scope>NUCLEOTIDE SEQUENCE [LARGE SCALE GENOMIC DNA]</scope>
    <source>
        <strain evidence="5">ACB1</strain>
    </source>
</reference>
<evidence type="ECO:0000313" key="6">
    <source>
        <dbReference type="Proteomes" id="UP000018461"/>
    </source>
</evidence>
<dbReference type="HOGENOM" id="CLU_063236_4_2_9"/>